<reference evidence="2" key="1">
    <citation type="journal article" date="2019" name="Int. J. Syst. Evol. Microbiol.">
        <title>The Global Catalogue of Microorganisms (GCM) 10K type strain sequencing project: providing services to taxonomists for standard genome sequencing and annotation.</title>
        <authorList>
            <consortium name="The Broad Institute Genomics Platform"/>
            <consortium name="The Broad Institute Genome Sequencing Center for Infectious Disease"/>
            <person name="Wu L."/>
            <person name="Ma J."/>
        </authorList>
    </citation>
    <scope>NUCLEOTIDE SEQUENCE [LARGE SCALE GENOMIC DNA]</scope>
    <source>
        <strain evidence="2">NBRC 101365</strain>
    </source>
</reference>
<organism evidence="1 2">
    <name type="scientific">Labrys miyagiensis</name>
    <dbReference type="NCBI Taxonomy" id="346912"/>
    <lineage>
        <taxon>Bacteria</taxon>
        <taxon>Pseudomonadati</taxon>
        <taxon>Pseudomonadota</taxon>
        <taxon>Alphaproteobacteria</taxon>
        <taxon>Hyphomicrobiales</taxon>
        <taxon>Xanthobacteraceae</taxon>
        <taxon>Labrys</taxon>
    </lineage>
</organism>
<comment type="caution">
    <text evidence="1">The sequence shown here is derived from an EMBL/GenBank/DDBJ whole genome shotgun (WGS) entry which is preliminary data.</text>
</comment>
<dbReference type="PANTHER" id="PTHR37417">
    <property type="entry name" value="67 KDA MYOSIN-CROSS-REACTIVE ANTIGEN FAMILY PROTEIN (AFU_ORTHOLOGUE AFUA_5G09970)"/>
    <property type="match status" value="1"/>
</dbReference>
<sequence length="519" mass="58077">MKAHIVGGGFGGLAAAAYLIRNAGVSGKDIIIYEAERQMGGGFFLGGTAETGYNLPGSVFDDKFVCAFDLLQGIPSTLNPDISVKDEFFTFNDREMFQDRVHIIDRNGAVLRRPHFGLNMRDAFDLVKLALTPESHLDGRLIKEFFREEFFDTEFWWLWSTIMGSLPEHSAAEFRRYMNRALGLFPDLSDMKHILRTPVCQYQTFIEPLVAWLRPRGVNFLAGAFVRDFGLDPAPDRITVNRIDFEQDGAAQSAVIGPEDIVLATLGSQVENMSVGSMKEPPIPQTAGRSSALWRRLAEKRPGFGNPELYFGPQKPTSRWVSFTVTTTETSFVDQLSKLTLSKPGLGGLLTMKDSGWVLSVTIFHQPEVIGQPPGTHVWWGYGLYPERNGDFVKKRMDACTGEEILSEVLQQLRFDQKEEIMASSICIPCDMPFVNNIWLPRGRADRPAVVPEGATNLGLIGQYIEVPKDIAFTIEYSARTAWEAVHQLLKRGPAPPKVFQGQFDPKALWGALRVFLFK</sequence>
<evidence type="ECO:0000313" key="1">
    <source>
        <dbReference type="EMBL" id="GLS19914.1"/>
    </source>
</evidence>
<dbReference type="Gene3D" id="3.30.9.80">
    <property type="match status" value="1"/>
</dbReference>
<dbReference type="PANTHER" id="PTHR37417:SF2">
    <property type="entry name" value="67 KDA MYOSIN-CROSS-REACTIVE ANTIGEN FAMILY PROTEIN (AFU_ORTHOLOGUE AFUA_5G09970)"/>
    <property type="match status" value="1"/>
</dbReference>
<dbReference type="EMBL" id="BSPC01000026">
    <property type="protein sequence ID" value="GLS19914.1"/>
    <property type="molecule type" value="Genomic_DNA"/>
</dbReference>
<dbReference type="Pfam" id="PF06100">
    <property type="entry name" value="MCRA"/>
    <property type="match status" value="1"/>
</dbReference>
<accession>A0ABQ6CI80</accession>
<dbReference type="Gene3D" id="3.50.50.60">
    <property type="entry name" value="FAD/NAD(P)-binding domain"/>
    <property type="match status" value="2"/>
</dbReference>
<dbReference type="Proteomes" id="UP001156882">
    <property type="component" value="Unassembled WGS sequence"/>
</dbReference>
<keyword evidence="2" id="KW-1185">Reference proteome</keyword>
<name>A0ABQ6CI80_9HYPH</name>
<dbReference type="InterPro" id="IPR010354">
    <property type="entry name" value="Oleate_hydratase"/>
</dbReference>
<evidence type="ECO:0000313" key="2">
    <source>
        <dbReference type="Proteomes" id="UP001156882"/>
    </source>
</evidence>
<dbReference type="SUPFAM" id="SSF51905">
    <property type="entry name" value="FAD/NAD(P)-binding domain"/>
    <property type="match status" value="1"/>
</dbReference>
<dbReference type="RefSeq" id="WP_284312968.1">
    <property type="nucleotide sequence ID" value="NZ_BSPC01000026.1"/>
</dbReference>
<gene>
    <name evidence="1" type="ORF">GCM10007874_29310</name>
</gene>
<protein>
    <submittedName>
        <fullName evidence="1">Oleate hydratase</fullName>
    </submittedName>
</protein>
<proteinExistence type="predicted"/>
<dbReference type="InterPro" id="IPR036188">
    <property type="entry name" value="FAD/NAD-bd_sf"/>
</dbReference>